<keyword evidence="3" id="KW-1185">Reference proteome</keyword>
<dbReference type="SUPFAM" id="SSF49899">
    <property type="entry name" value="Concanavalin A-like lectins/glucanases"/>
    <property type="match status" value="1"/>
</dbReference>
<name>A0AAD5XAI4_9FUNG</name>
<evidence type="ECO:0000313" key="2">
    <source>
        <dbReference type="EMBL" id="KAJ3086577.1"/>
    </source>
</evidence>
<dbReference type="Gene3D" id="2.60.120.200">
    <property type="match status" value="1"/>
</dbReference>
<dbReference type="Pfam" id="PF00722">
    <property type="entry name" value="Glyco_hydro_16"/>
    <property type="match status" value="1"/>
</dbReference>
<evidence type="ECO:0000313" key="3">
    <source>
        <dbReference type="Proteomes" id="UP001211907"/>
    </source>
</evidence>
<dbReference type="InterPro" id="IPR050546">
    <property type="entry name" value="Glycosyl_Hydrlase_16"/>
</dbReference>
<proteinExistence type="predicted"/>
<sequence>MNLTEFTSLQTLTHIFTESFTEPTLSKTNWTIAGSTCKNANPTMGQLYLNETASYSTKSVAITNNTLSISAINFPVALATCKSDFDIPNVSKNYSSTRIHSNTCYSHGVFSVRAKMPNGVYTWPAIWLQCFNCTDAETEYFEIDLIETYGPKLGYSGEMSAFYSEYTSSTHSENFIDESYDLIDAFHEYTVVWVAGYIGFYVDGVEIGSGFNYSGIEEAVMRFDNASACAVLNINLAIEGKARDGIAPNYTQLAGDQESWTPLEIKSVNIYQVI</sequence>
<dbReference type="EMBL" id="JADGJH010004245">
    <property type="protein sequence ID" value="KAJ3086577.1"/>
    <property type="molecule type" value="Genomic_DNA"/>
</dbReference>
<dbReference type="PANTHER" id="PTHR10963:SF60">
    <property type="entry name" value="GRAM-NEGATIVE BACTERIA-BINDING PROTEIN 1-RELATED"/>
    <property type="match status" value="1"/>
</dbReference>
<gene>
    <name evidence="2" type="ORF">HK100_008657</name>
</gene>
<dbReference type="PROSITE" id="PS51762">
    <property type="entry name" value="GH16_2"/>
    <property type="match status" value="1"/>
</dbReference>
<comment type="caution">
    <text evidence="2">The sequence shown here is derived from an EMBL/GenBank/DDBJ whole genome shotgun (WGS) entry which is preliminary data.</text>
</comment>
<dbReference type="PANTHER" id="PTHR10963">
    <property type="entry name" value="GLYCOSYL HYDROLASE-RELATED"/>
    <property type="match status" value="1"/>
</dbReference>
<reference evidence="2" key="1">
    <citation type="submission" date="2020-05" db="EMBL/GenBank/DDBJ databases">
        <title>Phylogenomic resolution of chytrid fungi.</title>
        <authorList>
            <person name="Stajich J.E."/>
            <person name="Amses K."/>
            <person name="Simmons R."/>
            <person name="Seto K."/>
            <person name="Myers J."/>
            <person name="Bonds A."/>
            <person name="Quandt C.A."/>
            <person name="Barry K."/>
            <person name="Liu P."/>
            <person name="Grigoriev I."/>
            <person name="Longcore J.E."/>
            <person name="James T.Y."/>
        </authorList>
    </citation>
    <scope>NUCLEOTIDE SEQUENCE</scope>
    <source>
        <strain evidence="2">JEL0513</strain>
    </source>
</reference>
<dbReference type="InterPro" id="IPR000757">
    <property type="entry name" value="Beta-glucanase-like"/>
</dbReference>
<protein>
    <recommendedName>
        <fullName evidence="1">GH16 domain-containing protein</fullName>
    </recommendedName>
</protein>
<feature type="domain" description="GH16" evidence="1">
    <location>
        <begin position="10"/>
        <end position="274"/>
    </location>
</feature>
<dbReference type="InterPro" id="IPR013320">
    <property type="entry name" value="ConA-like_dom_sf"/>
</dbReference>
<dbReference type="AlphaFoldDB" id="A0AAD5XAI4"/>
<dbReference type="GO" id="GO:0005975">
    <property type="term" value="P:carbohydrate metabolic process"/>
    <property type="evidence" value="ECO:0007669"/>
    <property type="project" value="InterPro"/>
</dbReference>
<organism evidence="2 3">
    <name type="scientific">Physocladia obscura</name>
    <dbReference type="NCBI Taxonomy" id="109957"/>
    <lineage>
        <taxon>Eukaryota</taxon>
        <taxon>Fungi</taxon>
        <taxon>Fungi incertae sedis</taxon>
        <taxon>Chytridiomycota</taxon>
        <taxon>Chytridiomycota incertae sedis</taxon>
        <taxon>Chytridiomycetes</taxon>
        <taxon>Chytridiales</taxon>
        <taxon>Chytriomycetaceae</taxon>
        <taxon>Physocladia</taxon>
    </lineage>
</organism>
<accession>A0AAD5XAI4</accession>
<evidence type="ECO:0000259" key="1">
    <source>
        <dbReference type="PROSITE" id="PS51762"/>
    </source>
</evidence>
<dbReference type="GO" id="GO:0004553">
    <property type="term" value="F:hydrolase activity, hydrolyzing O-glycosyl compounds"/>
    <property type="evidence" value="ECO:0007669"/>
    <property type="project" value="InterPro"/>
</dbReference>
<dbReference type="Proteomes" id="UP001211907">
    <property type="component" value="Unassembled WGS sequence"/>
</dbReference>